<dbReference type="OrthoDB" id="2015447at2759"/>
<comment type="caution">
    <text evidence="8">The sequence shown here is derived from an EMBL/GenBank/DDBJ whole genome shotgun (WGS) entry which is preliminary data.</text>
</comment>
<dbReference type="EMBL" id="JABAYA010000049">
    <property type="protein sequence ID" value="KAF7727779.1"/>
    <property type="molecule type" value="Genomic_DNA"/>
</dbReference>
<evidence type="ECO:0000256" key="5">
    <source>
        <dbReference type="ARBA" id="ARBA00023002"/>
    </source>
</evidence>
<dbReference type="InterPro" id="IPR023209">
    <property type="entry name" value="DAO"/>
</dbReference>
<protein>
    <recommendedName>
        <fullName evidence="7">FAD dependent oxidoreductase domain-containing protein</fullName>
    </recommendedName>
</protein>
<keyword evidence="3" id="KW-0285">Flavoprotein</keyword>
<dbReference type="GO" id="GO:0019478">
    <property type="term" value="P:D-amino acid catabolic process"/>
    <property type="evidence" value="ECO:0007669"/>
    <property type="project" value="TreeGrafter"/>
</dbReference>
<dbReference type="PANTHER" id="PTHR11530">
    <property type="entry name" value="D-AMINO ACID OXIDASE"/>
    <property type="match status" value="1"/>
</dbReference>
<evidence type="ECO:0000256" key="1">
    <source>
        <dbReference type="ARBA" id="ARBA00001974"/>
    </source>
</evidence>
<keyword evidence="4 6" id="KW-0274">FAD</keyword>
<dbReference type="AlphaFoldDB" id="A0A8H7BUC5"/>
<evidence type="ECO:0000313" key="9">
    <source>
        <dbReference type="Proteomes" id="UP000605846"/>
    </source>
</evidence>
<dbReference type="Gene3D" id="3.40.50.720">
    <property type="entry name" value="NAD(P)-binding Rossmann-like Domain"/>
    <property type="match status" value="1"/>
</dbReference>
<organism evidence="8 9">
    <name type="scientific">Apophysomyces ossiformis</name>
    <dbReference type="NCBI Taxonomy" id="679940"/>
    <lineage>
        <taxon>Eukaryota</taxon>
        <taxon>Fungi</taxon>
        <taxon>Fungi incertae sedis</taxon>
        <taxon>Mucoromycota</taxon>
        <taxon>Mucoromycotina</taxon>
        <taxon>Mucoromycetes</taxon>
        <taxon>Mucorales</taxon>
        <taxon>Mucorineae</taxon>
        <taxon>Mucoraceae</taxon>
        <taxon>Apophysomyces</taxon>
    </lineage>
</organism>
<feature type="domain" description="FAD dependent oxidoreductase" evidence="7">
    <location>
        <begin position="9"/>
        <end position="341"/>
    </location>
</feature>
<dbReference type="SUPFAM" id="SSF54373">
    <property type="entry name" value="FAD-linked reductases, C-terminal domain"/>
    <property type="match status" value="1"/>
</dbReference>
<dbReference type="PIRSF" id="PIRSF000189">
    <property type="entry name" value="D-aa_oxidase"/>
    <property type="match status" value="1"/>
</dbReference>
<dbReference type="Proteomes" id="UP000605846">
    <property type="component" value="Unassembled WGS sequence"/>
</dbReference>
<dbReference type="PANTHER" id="PTHR11530:SF11">
    <property type="entry name" value="D-ASPARTATE OXIDASE"/>
    <property type="match status" value="1"/>
</dbReference>
<accession>A0A8H7BUC5</accession>
<name>A0A8H7BUC5_9FUNG</name>
<evidence type="ECO:0000256" key="2">
    <source>
        <dbReference type="ARBA" id="ARBA00006730"/>
    </source>
</evidence>
<dbReference type="InterPro" id="IPR006076">
    <property type="entry name" value="FAD-dep_OxRdtase"/>
</dbReference>
<dbReference type="SUPFAM" id="SSF51971">
    <property type="entry name" value="Nucleotide-binding domain"/>
    <property type="match status" value="1"/>
</dbReference>
<evidence type="ECO:0000256" key="3">
    <source>
        <dbReference type="ARBA" id="ARBA00022630"/>
    </source>
</evidence>
<comment type="similarity">
    <text evidence="2">Belongs to the DAMOX/DASOX family.</text>
</comment>
<gene>
    <name evidence="8" type="ORF">EC973_007010</name>
</gene>
<feature type="binding site" evidence="6">
    <location>
        <position position="326"/>
    </location>
    <ligand>
        <name>D-dopa</name>
        <dbReference type="ChEBI" id="CHEBI:149689"/>
    </ligand>
</feature>
<keyword evidence="9" id="KW-1185">Reference proteome</keyword>
<reference evidence="8" key="1">
    <citation type="submission" date="2020-01" db="EMBL/GenBank/DDBJ databases">
        <title>Genome Sequencing of Three Apophysomyces-Like Fungal Strains Confirms a Novel Fungal Genus in the Mucoromycota with divergent Burkholderia-like Endosymbiotic Bacteria.</title>
        <authorList>
            <person name="Stajich J.E."/>
            <person name="Macias A.M."/>
            <person name="Carter-House D."/>
            <person name="Lovett B."/>
            <person name="Kasson L.R."/>
            <person name="Berry K."/>
            <person name="Grigoriev I."/>
            <person name="Chang Y."/>
            <person name="Spatafora J."/>
            <person name="Kasson M.T."/>
        </authorList>
    </citation>
    <scope>NUCLEOTIDE SEQUENCE</scope>
    <source>
        <strain evidence="8">NRRL A-21654</strain>
    </source>
</reference>
<sequence>MKHSQPTIHVIGAGVTGLTTALLLRMNGYDVTILAKDFPDDQNDAEFNSRCAGTAWKPTATHSETRLQRYEATSFKMLWEMARNHPSEAGIMVVPAYDYYENAEKDQDHPWWKYTVPGFESVCKKELPPNMNAGYHFTTVVINSQRYLQWLQSQYLTLGGKRKRMTLSHILDAAVDNENVVDVIVNCTGVQARWLGGVQDSRVVPVRVQDVIVRASHIRKTVFVQTENGCSYVVPRSDGTVVLGTAEKENETDSTIHLDTAKDIMERVALFCPELTQGKRTAELDVVGHAVGINGRRRGGPRVDNEFIRTSSGKRVLITHNYGHAGNGYQSSWGSAKHAVRLVEEGFGVLKLEASKVRALLSRL</sequence>
<evidence type="ECO:0000313" key="8">
    <source>
        <dbReference type="EMBL" id="KAF7727779.1"/>
    </source>
</evidence>
<comment type="cofactor">
    <cofactor evidence="1 6">
        <name>FAD</name>
        <dbReference type="ChEBI" id="CHEBI:57692"/>
    </cofactor>
</comment>
<evidence type="ECO:0000256" key="4">
    <source>
        <dbReference type="ARBA" id="ARBA00022827"/>
    </source>
</evidence>
<dbReference type="GO" id="GO:0005737">
    <property type="term" value="C:cytoplasm"/>
    <property type="evidence" value="ECO:0007669"/>
    <property type="project" value="TreeGrafter"/>
</dbReference>
<dbReference type="GO" id="GO:0071949">
    <property type="term" value="F:FAD binding"/>
    <property type="evidence" value="ECO:0007669"/>
    <property type="project" value="InterPro"/>
</dbReference>
<dbReference type="GO" id="GO:0003884">
    <property type="term" value="F:D-amino-acid oxidase activity"/>
    <property type="evidence" value="ECO:0007669"/>
    <property type="project" value="InterPro"/>
</dbReference>
<dbReference type="Gene3D" id="3.30.9.10">
    <property type="entry name" value="D-Amino Acid Oxidase, subunit A, domain 2"/>
    <property type="match status" value="1"/>
</dbReference>
<evidence type="ECO:0000259" key="7">
    <source>
        <dbReference type="Pfam" id="PF01266"/>
    </source>
</evidence>
<dbReference type="Pfam" id="PF01266">
    <property type="entry name" value="DAO"/>
    <property type="match status" value="1"/>
</dbReference>
<evidence type="ECO:0000256" key="6">
    <source>
        <dbReference type="PIRSR" id="PIRSR000189-1"/>
    </source>
</evidence>
<feature type="binding site" evidence="6">
    <location>
        <position position="188"/>
    </location>
    <ligand>
        <name>FAD</name>
        <dbReference type="ChEBI" id="CHEBI:57692"/>
    </ligand>
</feature>
<proteinExistence type="inferred from homology"/>
<keyword evidence="5" id="KW-0560">Oxidoreductase</keyword>